<comment type="subcellular location">
    <subcellularLocation>
        <location evidence="1">Cell inner membrane</location>
        <topology evidence="1">Single-pass membrane protein</topology>
        <orientation evidence="1">Periplasmic side</orientation>
    </subcellularLocation>
</comment>
<comment type="similarity">
    <text evidence="2">Belongs to the TonB family.</text>
</comment>
<evidence type="ECO:0000256" key="6">
    <source>
        <dbReference type="ARBA" id="ARBA00022692"/>
    </source>
</evidence>
<dbReference type="GO" id="GO:0015031">
    <property type="term" value="P:protein transport"/>
    <property type="evidence" value="ECO:0007669"/>
    <property type="project" value="UniProtKB-KW"/>
</dbReference>
<feature type="transmembrane region" description="Helical" evidence="11">
    <location>
        <begin position="12"/>
        <end position="33"/>
    </location>
</feature>
<gene>
    <name evidence="13" type="ORF">FYJ84_00585</name>
</gene>
<keyword evidence="3" id="KW-0813">Transport</keyword>
<feature type="compositionally biased region" description="Gly residues" evidence="10">
    <location>
        <begin position="136"/>
        <end position="174"/>
    </location>
</feature>
<evidence type="ECO:0000256" key="8">
    <source>
        <dbReference type="ARBA" id="ARBA00022989"/>
    </source>
</evidence>
<dbReference type="InterPro" id="IPR037682">
    <property type="entry name" value="TonB_C"/>
</dbReference>
<protein>
    <submittedName>
        <fullName evidence="13">Energy transducer TonB</fullName>
    </submittedName>
</protein>
<evidence type="ECO:0000313" key="13">
    <source>
        <dbReference type="EMBL" id="MSU07495.1"/>
    </source>
</evidence>
<evidence type="ECO:0000256" key="4">
    <source>
        <dbReference type="ARBA" id="ARBA00022475"/>
    </source>
</evidence>
<sequence length="273" mass="27754">MTQEQKDKYHAYGISAIFHIIVFMLVALTGIFAQAAQEKKPAVDVTVYDMAADNGGGGGGGSPAPAPAAELPQAIDAVALPAETAKLPEIAEEYTKEPEKQQEYREIHRTAETPRQVFGTVAASPAASGAASSIGHGNGSGTGKGSGNGTGTGSGDGSGSGNGCGEGNGDGSGSGRDEAAAKRPKTPPKFLGGNEPRYPRDLQEQGIGGTVLLRLTVTAEGSVSSVEVAGSSGYSDLDNAAVKAAYSYSFAAARNVYDEPVTCIISKRVVFNP</sequence>
<proteinExistence type="inferred from homology"/>
<feature type="domain" description="TonB C-terminal" evidence="12">
    <location>
        <begin position="183"/>
        <end position="273"/>
    </location>
</feature>
<accession>A0A6I2UC97</accession>
<dbReference type="NCBIfam" id="TIGR01352">
    <property type="entry name" value="tonB_Cterm"/>
    <property type="match status" value="1"/>
</dbReference>
<keyword evidence="5" id="KW-0997">Cell inner membrane</keyword>
<dbReference type="AlphaFoldDB" id="A0A6I2UC97"/>
<dbReference type="EMBL" id="VUNR01000001">
    <property type="protein sequence ID" value="MSU07495.1"/>
    <property type="molecule type" value="Genomic_DNA"/>
</dbReference>
<dbReference type="RefSeq" id="WP_154405075.1">
    <property type="nucleotide sequence ID" value="NZ_VUNR01000001.1"/>
</dbReference>
<name>A0A6I2UC97_9FIRM</name>
<dbReference type="GeneID" id="96777405"/>
<dbReference type="Proteomes" id="UP000433181">
    <property type="component" value="Unassembled WGS sequence"/>
</dbReference>
<dbReference type="GO" id="GO:0031992">
    <property type="term" value="F:energy transducer activity"/>
    <property type="evidence" value="ECO:0007669"/>
    <property type="project" value="TreeGrafter"/>
</dbReference>
<dbReference type="PANTHER" id="PTHR33446:SF2">
    <property type="entry name" value="PROTEIN TONB"/>
    <property type="match status" value="1"/>
</dbReference>
<comment type="caution">
    <text evidence="13">The sequence shown here is derived from an EMBL/GenBank/DDBJ whole genome shotgun (WGS) entry which is preliminary data.</text>
</comment>
<dbReference type="SUPFAM" id="SSF74653">
    <property type="entry name" value="TolA/TonB C-terminal domain"/>
    <property type="match status" value="1"/>
</dbReference>
<dbReference type="GO" id="GO:0098797">
    <property type="term" value="C:plasma membrane protein complex"/>
    <property type="evidence" value="ECO:0007669"/>
    <property type="project" value="TreeGrafter"/>
</dbReference>
<dbReference type="Pfam" id="PF03544">
    <property type="entry name" value="TonB_C"/>
    <property type="match status" value="1"/>
</dbReference>
<dbReference type="GO" id="GO:0055085">
    <property type="term" value="P:transmembrane transport"/>
    <property type="evidence" value="ECO:0007669"/>
    <property type="project" value="InterPro"/>
</dbReference>
<evidence type="ECO:0000256" key="1">
    <source>
        <dbReference type="ARBA" id="ARBA00004383"/>
    </source>
</evidence>
<keyword evidence="14" id="KW-1185">Reference proteome</keyword>
<organism evidence="13 14">
    <name type="scientific">Anaerovibrio slackiae</name>
    <dbReference type="NCBI Taxonomy" id="2652309"/>
    <lineage>
        <taxon>Bacteria</taxon>
        <taxon>Bacillati</taxon>
        <taxon>Bacillota</taxon>
        <taxon>Negativicutes</taxon>
        <taxon>Selenomonadales</taxon>
        <taxon>Selenomonadaceae</taxon>
        <taxon>Anaerovibrio</taxon>
    </lineage>
</organism>
<dbReference type="InterPro" id="IPR006260">
    <property type="entry name" value="TonB/TolA_C"/>
</dbReference>
<keyword evidence="9 11" id="KW-0472">Membrane</keyword>
<keyword evidence="8 11" id="KW-1133">Transmembrane helix</keyword>
<evidence type="ECO:0000256" key="5">
    <source>
        <dbReference type="ARBA" id="ARBA00022519"/>
    </source>
</evidence>
<evidence type="ECO:0000259" key="12">
    <source>
        <dbReference type="PROSITE" id="PS52015"/>
    </source>
</evidence>
<reference evidence="13 14" key="1">
    <citation type="submission" date="2019-08" db="EMBL/GenBank/DDBJ databases">
        <title>In-depth cultivation of the pig gut microbiome towards novel bacterial diversity and tailored functional studies.</title>
        <authorList>
            <person name="Wylensek D."/>
            <person name="Hitch T.C.A."/>
            <person name="Clavel T."/>
        </authorList>
    </citation>
    <scope>NUCLEOTIDE SEQUENCE [LARGE SCALE GENOMIC DNA]</scope>
    <source>
        <strain evidence="13 14">WCA-693-APC-5D-A</strain>
    </source>
</reference>
<dbReference type="InterPro" id="IPR051045">
    <property type="entry name" value="TonB-dependent_transducer"/>
</dbReference>
<keyword evidence="4" id="KW-1003">Cell membrane</keyword>
<evidence type="ECO:0000256" key="3">
    <source>
        <dbReference type="ARBA" id="ARBA00022448"/>
    </source>
</evidence>
<feature type="region of interest" description="Disordered" evidence="10">
    <location>
        <begin position="128"/>
        <end position="199"/>
    </location>
</feature>
<evidence type="ECO:0000256" key="10">
    <source>
        <dbReference type="SAM" id="MobiDB-lite"/>
    </source>
</evidence>
<evidence type="ECO:0000256" key="11">
    <source>
        <dbReference type="SAM" id="Phobius"/>
    </source>
</evidence>
<evidence type="ECO:0000256" key="7">
    <source>
        <dbReference type="ARBA" id="ARBA00022927"/>
    </source>
</evidence>
<evidence type="ECO:0000313" key="14">
    <source>
        <dbReference type="Proteomes" id="UP000433181"/>
    </source>
</evidence>
<keyword evidence="6 11" id="KW-0812">Transmembrane</keyword>
<evidence type="ECO:0000256" key="9">
    <source>
        <dbReference type="ARBA" id="ARBA00023136"/>
    </source>
</evidence>
<keyword evidence="7" id="KW-0653">Protein transport</keyword>
<dbReference type="PROSITE" id="PS52015">
    <property type="entry name" value="TONB_CTD"/>
    <property type="match status" value="1"/>
</dbReference>
<dbReference type="Gene3D" id="3.30.1150.10">
    <property type="match status" value="1"/>
</dbReference>
<dbReference type="PANTHER" id="PTHR33446">
    <property type="entry name" value="PROTEIN TONB-RELATED"/>
    <property type="match status" value="1"/>
</dbReference>
<evidence type="ECO:0000256" key="2">
    <source>
        <dbReference type="ARBA" id="ARBA00006555"/>
    </source>
</evidence>